<evidence type="ECO:0000256" key="7">
    <source>
        <dbReference type="SAM" id="Phobius"/>
    </source>
</evidence>
<keyword evidence="11" id="KW-1185">Reference proteome</keyword>
<reference evidence="10 11" key="1">
    <citation type="journal article" date="2018" name="Mar. Genomics">
        <title>Complete genome sequence of Marinifilaceae bacterium strain SPP2, isolated from the Antarctic marine sediment.</title>
        <authorList>
            <person name="Watanabe M."/>
            <person name="Kojima H."/>
            <person name="Fukui M."/>
        </authorList>
    </citation>
    <scope>NUCLEOTIDE SEQUENCE [LARGE SCALE GENOMIC DNA]</scope>
    <source>
        <strain evidence="10 11">SPP2</strain>
    </source>
</reference>
<comment type="subcellular location">
    <subcellularLocation>
        <location evidence="1">Cell membrane</location>
        <topology evidence="1">Multi-pass membrane protein</topology>
    </subcellularLocation>
</comment>
<evidence type="ECO:0000256" key="6">
    <source>
        <dbReference type="ARBA" id="ARBA00023136"/>
    </source>
</evidence>
<evidence type="ECO:0000256" key="2">
    <source>
        <dbReference type="ARBA" id="ARBA00005236"/>
    </source>
</evidence>
<evidence type="ECO:0000259" key="9">
    <source>
        <dbReference type="Pfam" id="PF12704"/>
    </source>
</evidence>
<feature type="transmembrane region" description="Helical" evidence="7">
    <location>
        <begin position="373"/>
        <end position="396"/>
    </location>
</feature>
<dbReference type="EMBL" id="AP018042">
    <property type="protein sequence ID" value="BAX79745.1"/>
    <property type="molecule type" value="Genomic_DNA"/>
</dbReference>
<comment type="similarity">
    <text evidence="2">Belongs to the ABC-4 integral membrane protein family. LolC/E subfamily.</text>
</comment>
<feature type="domain" description="ABC3 transporter permease C-terminal" evidence="8">
    <location>
        <begin position="272"/>
        <end position="398"/>
    </location>
</feature>
<evidence type="ECO:0000313" key="10">
    <source>
        <dbReference type="EMBL" id="BAX79745.1"/>
    </source>
</evidence>
<dbReference type="KEGG" id="mbas:ALGA_1361"/>
<keyword evidence="4 7" id="KW-0812">Transmembrane</keyword>
<evidence type="ECO:0000256" key="3">
    <source>
        <dbReference type="ARBA" id="ARBA00022475"/>
    </source>
</evidence>
<dbReference type="InterPro" id="IPR003838">
    <property type="entry name" value="ABC3_permease_C"/>
</dbReference>
<dbReference type="GO" id="GO:0044874">
    <property type="term" value="P:lipoprotein localization to outer membrane"/>
    <property type="evidence" value="ECO:0007669"/>
    <property type="project" value="TreeGrafter"/>
</dbReference>
<evidence type="ECO:0000256" key="4">
    <source>
        <dbReference type="ARBA" id="ARBA00022692"/>
    </source>
</evidence>
<dbReference type="OrthoDB" id="9784014at2"/>
<feature type="transmembrane region" description="Helical" evidence="7">
    <location>
        <begin position="20"/>
        <end position="37"/>
    </location>
</feature>
<evidence type="ECO:0000256" key="1">
    <source>
        <dbReference type="ARBA" id="ARBA00004651"/>
    </source>
</evidence>
<organism evidence="10 11">
    <name type="scientific">Labilibaculum antarcticum</name>
    <dbReference type="NCBI Taxonomy" id="1717717"/>
    <lineage>
        <taxon>Bacteria</taxon>
        <taxon>Pseudomonadati</taxon>
        <taxon>Bacteroidota</taxon>
        <taxon>Bacteroidia</taxon>
        <taxon>Marinilabiliales</taxon>
        <taxon>Marinifilaceae</taxon>
        <taxon>Labilibaculum</taxon>
    </lineage>
</organism>
<proteinExistence type="inferred from homology"/>
<evidence type="ECO:0008006" key="12">
    <source>
        <dbReference type="Google" id="ProtNLM"/>
    </source>
</evidence>
<feature type="transmembrane region" description="Helical" evidence="7">
    <location>
        <begin position="272"/>
        <end position="290"/>
    </location>
</feature>
<dbReference type="RefSeq" id="WP_096428632.1">
    <property type="nucleotide sequence ID" value="NZ_AP018042.1"/>
</dbReference>
<dbReference type="InterPro" id="IPR051447">
    <property type="entry name" value="Lipoprotein-release_system"/>
</dbReference>
<accession>A0A1Y1CHE0</accession>
<keyword evidence="3" id="KW-1003">Cell membrane</keyword>
<dbReference type="Proteomes" id="UP000218267">
    <property type="component" value="Chromosome"/>
</dbReference>
<protein>
    <recommendedName>
        <fullName evidence="12">ABC transporter permease</fullName>
    </recommendedName>
</protein>
<dbReference type="Pfam" id="PF02687">
    <property type="entry name" value="FtsX"/>
    <property type="match status" value="1"/>
</dbReference>
<keyword evidence="6 7" id="KW-0472">Membrane</keyword>
<dbReference type="Pfam" id="PF12704">
    <property type="entry name" value="MacB_PCD"/>
    <property type="match status" value="1"/>
</dbReference>
<name>A0A1Y1CHE0_9BACT</name>
<evidence type="ECO:0000256" key="5">
    <source>
        <dbReference type="ARBA" id="ARBA00022989"/>
    </source>
</evidence>
<reference evidence="11" key="2">
    <citation type="journal article" date="2020" name="Antonie Van Leeuwenhoek">
        <title>Labilibaculum antarcticum sp. nov., a novel facultative anaerobic, psychrotorelant bacterium isolated from marine sediment of Antarctica.</title>
        <authorList>
            <person name="Watanabe M."/>
            <person name="Kojima H."/>
            <person name="Fukui M."/>
        </authorList>
    </citation>
    <scope>NUCLEOTIDE SEQUENCE [LARGE SCALE GENOMIC DNA]</scope>
    <source>
        <strain evidence="11">SPP2</strain>
    </source>
</reference>
<keyword evidence="5 7" id="KW-1133">Transmembrane helix</keyword>
<sequence length="406" mass="45924">MRTNLKLAWRNLWRNRRRTLITVASIFFGVMLSAYMTSMQEGSYTKMVDIVVKFYSGYMQVHHEDYWENKSINNTFEYNQELVDELLANKDVEFVFPRLESFGLASSKELTKGALIFGIDPLGENQLTKIADKVRSGKYLEAKDEGVLMGDGLAKYLQLSVNDTLVIISQGYHGVSAAEKFPIRGIIKHVSPELNKTIVYMSLAKCQDFFSAEDRLSSLVINVANNDVMKRAFHDLKKKIKAPYSIMSWEEMQPEVVQQIESDRAGGVIMKAILYIVIAFGILGTIMMMIMERRREFGVMVAIGMRKGKLASVIFFETLFIGLLGILSGLLVSYPLLLLQSANPIPLTGQAAQLMEEFGFEPYMFFSTSWHVFSQQAISVSVITLIIAIYPVISIFRFKVIDALKA</sequence>
<feature type="transmembrane region" description="Helical" evidence="7">
    <location>
        <begin position="310"/>
        <end position="337"/>
    </location>
</feature>
<evidence type="ECO:0000259" key="8">
    <source>
        <dbReference type="Pfam" id="PF02687"/>
    </source>
</evidence>
<feature type="domain" description="MacB-like periplasmic core" evidence="9">
    <location>
        <begin position="19"/>
        <end position="237"/>
    </location>
</feature>
<dbReference type="GO" id="GO:0098797">
    <property type="term" value="C:plasma membrane protein complex"/>
    <property type="evidence" value="ECO:0007669"/>
    <property type="project" value="TreeGrafter"/>
</dbReference>
<dbReference type="PANTHER" id="PTHR30489:SF0">
    <property type="entry name" value="LIPOPROTEIN-RELEASING SYSTEM TRANSMEMBRANE PROTEIN LOLE"/>
    <property type="match status" value="1"/>
</dbReference>
<dbReference type="PANTHER" id="PTHR30489">
    <property type="entry name" value="LIPOPROTEIN-RELEASING SYSTEM TRANSMEMBRANE PROTEIN LOLE"/>
    <property type="match status" value="1"/>
</dbReference>
<dbReference type="AlphaFoldDB" id="A0A1Y1CHE0"/>
<evidence type="ECO:0000313" key="11">
    <source>
        <dbReference type="Proteomes" id="UP000218267"/>
    </source>
</evidence>
<gene>
    <name evidence="10" type="ORF">ALGA_1361</name>
</gene>
<dbReference type="InterPro" id="IPR025857">
    <property type="entry name" value="MacB_PCD"/>
</dbReference>